<dbReference type="AlphaFoldDB" id="A0A0E9TX13"/>
<proteinExistence type="predicted"/>
<reference evidence="1" key="2">
    <citation type="journal article" date="2015" name="Fish Shellfish Immunol.">
        <title>Early steps in the European eel (Anguilla anguilla)-Vibrio vulnificus interaction in the gills: Role of the RtxA13 toxin.</title>
        <authorList>
            <person name="Callol A."/>
            <person name="Pajuelo D."/>
            <person name="Ebbesson L."/>
            <person name="Teles M."/>
            <person name="MacKenzie S."/>
            <person name="Amaro C."/>
        </authorList>
    </citation>
    <scope>NUCLEOTIDE SEQUENCE</scope>
</reference>
<reference evidence="1" key="1">
    <citation type="submission" date="2014-11" db="EMBL/GenBank/DDBJ databases">
        <authorList>
            <person name="Amaro Gonzalez C."/>
        </authorList>
    </citation>
    <scope>NUCLEOTIDE SEQUENCE</scope>
</reference>
<organism evidence="1">
    <name type="scientific">Anguilla anguilla</name>
    <name type="common">European freshwater eel</name>
    <name type="synonym">Muraena anguilla</name>
    <dbReference type="NCBI Taxonomy" id="7936"/>
    <lineage>
        <taxon>Eukaryota</taxon>
        <taxon>Metazoa</taxon>
        <taxon>Chordata</taxon>
        <taxon>Craniata</taxon>
        <taxon>Vertebrata</taxon>
        <taxon>Euteleostomi</taxon>
        <taxon>Actinopterygii</taxon>
        <taxon>Neopterygii</taxon>
        <taxon>Teleostei</taxon>
        <taxon>Anguilliformes</taxon>
        <taxon>Anguillidae</taxon>
        <taxon>Anguilla</taxon>
    </lineage>
</organism>
<name>A0A0E9TX13_ANGAN</name>
<sequence>MDGWTEFISELSGCLLPLMRPQGLSNVSCKEREKRTFVKHSMCKCTAFF</sequence>
<dbReference type="EMBL" id="GBXM01051117">
    <property type="protein sequence ID" value="JAH57460.1"/>
    <property type="molecule type" value="Transcribed_RNA"/>
</dbReference>
<protein>
    <submittedName>
        <fullName evidence="1">Uncharacterized protein</fullName>
    </submittedName>
</protein>
<accession>A0A0E9TX13</accession>
<evidence type="ECO:0000313" key="1">
    <source>
        <dbReference type="EMBL" id="JAH57460.1"/>
    </source>
</evidence>